<reference evidence="5 6" key="1">
    <citation type="journal article" date="2020" name="BMC Genomics">
        <title>Intraspecific diversification of the crop wild relative Brassica cretica Lam. using demographic model selection.</title>
        <authorList>
            <person name="Kioukis A."/>
            <person name="Michalopoulou V.A."/>
            <person name="Briers L."/>
            <person name="Pirintsos S."/>
            <person name="Studholme D.J."/>
            <person name="Pavlidis P."/>
            <person name="Sarris P.F."/>
        </authorList>
    </citation>
    <scope>NUCLEOTIDE SEQUENCE [LARGE SCALE GENOMIC DNA]</scope>
    <source>
        <strain evidence="6">cv. PFS-1207/04</strain>
    </source>
</reference>
<dbReference type="Pfam" id="PF21864">
    <property type="entry name" value="MORF_dom"/>
    <property type="match status" value="1"/>
</dbReference>
<comment type="caution">
    <text evidence="5">The sequence shown here is derived from an EMBL/GenBank/DDBJ whole genome shotgun (WGS) entry which is preliminary data.</text>
</comment>
<feature type="domain" description="MORF/ORRM1/DAG-like MORF" evidence="4">
    <location>
        <begin position="51"/>
        <end position="141"/>
    </location>
</feature>
<keyword evidence="2" id="KW-0809">Transit peptide</keyword>
<evidence type="ECO:0000256" key="1">
    <source>
        <dbReference type="ARBA" id="ARBA00022664"/>
    </source>
</evidence>
<dbReference type="InterPro" id="IPR039206">
    <property type="entry name" value="MORF/ORRM1/DAG-like"/>
</dbReference>
<evidence type="ECO:0000313" key="5">
    <source>
        <dbReference type="EMBL" id="KAF3546262.1"/>
    </source>
</evidence>
<dbReference type="InterPro" id="IPR054059">
    <property type="entry name" value="MORF/ORRM1/DAG-like_MORF"/>
</dbReference>
<evidence type="ECO:0000313" key="6">
    <source>
        <dbReference type="Proteomes" id="UP000266723"/>
    </source>
</evidence>
<dbReference type="Proteomes" id="UP000266723">
    <property type="component" value="Unassembled WGS sequence"/>
</dbReference>
<gene>
    <name evidence="5" type="ORF">DY000_02009608</name>
</gene>
<dbReference type="EMBL" id="QGKV02000832">
    <property type="protein sequence ID" value="KAF3546262.1"/>
    <property type="molecule type" value="Genomic_DNA"/>
</dbReference>
<feature type="region of interest" description="Disordered" evidence="3">
    <location>
        <begin position="134"/>
        <end position="171"/>
    </location>
</feature>
<dbReference type="PANTHER" id="PTHR31346">
    <property type="entry name" value="MULTIPLE ORGANELLAR RNA EDITING FACTOR 2, CHLOROPLASTIC-RELATED-RELATED"/>
    <property type="match status" value="1"/>
</dbReference>
<accession>A0ABQ7C3Q3</accession>
<evidence type="ECO:0000256" key="2">
    <source>
        <dbReference type="ARBA" id="ARBA00022946"/>
    </source>
</evidence>
<keyword evidence="1" id="KW-0507">mRNA processing</keyword>
<name>A0ABQ7C3Q3_BRACR</name>
<proteinExistence type="predicted"/>
<keyword evidence="6" id="KW-1185">Reference proteome</keyword>
<evidence type="ECO:0000259" key="4">
    <source>
        <dbReference type="Pfam" id="PF21864"/>
    </source>
</evidence>
<organism evidence="5 6">
    <name type="scientific">Brassica cretica</name>
    <name type="common">Mustard</name>
    <dbReference type="NCBI Taxonomy" id="69181"/>
    <lineage>
        <taxon>Eukaryota</taxon>
        <taxon>Viridiplantae</taxon>
        <taxon>Streptophyta</taxon>
        <taxon>Embryophyta</taxon>
        <taxon>Tracheophyta</taxon>
        <taxon>Spermatophyta</taxon>
        <taxon>Magnoliopsida</taxon>
        <taxon>eudicotyledons</taxon>
        <taxon>Gunneridae</taxon>
        <taxon>Pentapetalae</taxon>
        <taxon>rosids</taxon>
        <taxon>malvids</taxon>
        <taxon>Brassicales</taxon>
        <taxon>Brassicaceae</taxon>
        <taxon>Brassiceae</taxon>
        <taxon>Brassica</taxon>
    </lineage>
</organism>
<evidence type="ECO:0000256" key="3">
    <source>
        <dbReference type="SAM" id="MobiDB-lite"/>
    </source>
</evidence>
<sequence>MYQPVNLSGFLCTTARFTFCINSAPEKSRSRAFHGSDSVSGETVLDDRCDYNHWLITMDFPKNHPLSPEEMVSTYEQTCATGLGIRGEEEIYACSTMTYQGFQAIMTEQESEKFKDLPGVVFILSDSYIDPQNKEYGGDKYENGVITHRPPPLQPSRRPRLNRQCKVEEVD</sequence>
<dbReference type="PANTHER" id="PTHR31346:SF5">
    <property type="entry name" value="MULTIPLE ORGANELLAR RNA EDITING FACTOR 1, MITOCHONDRIAL"/>
    <property type="match status" value="1"/>
</dbReference>
<protein>
    <recommendedName>
        <fullName evidence="4">MORF/ORRM1/DAG-like MORF domain-containing protein</fullName>
    </recommendedName>
</protein>